<proteinExistence type="predicted"/>
<feature type="non-terminal residue" evidence="1">
    <location>
        <position position="1"/>
    </location>
</feature>
<dbReference type="STRING" id="1257118.L8GPG7"/>
<dbReference type="OrthoDB" id="430476at2759"/>
<dbReference type="CDD" id="cd09272">
    <property type="entry name" value="RNase_HI_RT_Ty1"/>
    <property type="match status" value="1"/>
</dbReference>
<dbReference type="EMBL" id="KB008052">
    <property type="protein sequence ID" value="ELR14528.1"/>
    <property type="molecule type" value="Genomic_DNA"/>
</dbReference>
<protein>
    <submittedName>
        <fullName evidence="1">Polyprotein</fullName>
    </submittedName>
</protein>
<dbReference type="VEuPathDB" id="AmoebaDB:ACA1_193310"/>
<dbReference type="KEGG" id="acan:ACA1_193310"/>
<name>L8GPG7_ACACF</name>
<dbReference type="RefSeq" id="XP_004336541.1">
    <property type="nucleotide sequence ID" value="XM_004336493.1"/>
</dbReference>
<keyword evidence="2" id="KW-1185">Reference proteome</keyword>
<dbReference type="GeneID" id="14915102"/>
<organism evidence="1 2">
    <name type="scientific">Acanthamoeba castellanii (strain ATCC 30010 / Neff)</name>
    <dbReference type="NCBI Taxonomy" id="1257118"/>
    <lineage>
        <taxon>Eukaryota</taxon>
        <taxon>Amoebozoa</taxon>
        <taxon>Discosea</taxon>
        <taxon>Longamoebia</taxon>
        <taxon>Centramoebida</taxon>
        <taxon>Acanthamoebidae</taxon>
        <taxon>Acanthamoeba</taxon>
    </lineage>
</organism>
<dbReference type="AlphaFoldDB" id="L8GPG7"/>
<evidence type="ECO:0000313" key="1">
    <source>
        <dbReference type="EMBL" id="ELR14528.1"/>
    </source>
</evidence>
<dbReference type="Proteomes" id="UP000011083">
    <property type="component" value="Unassembled WGS sequence"/>
</dbReference>
<accession>L8GPG7</accession>
<gene>
    <name evidence="1" type="ORF">ACA1_193310</name>
</gene>
<dbReference type="OMA" id="LDIHYTA"/>
<evidence type="ECO:0000313" key="2">
    <source>
        <dbReference type="Proteomes" id="UP000011083"/>
    </source>
</evidence>
<dbReference type="PANTHER" id="PTHR11439">
    <property type="entry name" value="GAG-POL-RELATED RETROTRANSPOSON"/>
    <property type="match status" value="1"/>
</dbReference>
<dbReference type="PANTHER" id="PTHR11439:SF483">
    <property type="entry name" value="PEPTIDE SYNTHASE GLIP-LIKE, PUTATIVE (AFU_ORTHOLOGUE AFUA_3G12920)-RELATED"/>
    <property type="match status" value="1"/>
</dbReference>
<sequence>PVTTILRIKVIHNKECGTINLSQPGKIEQLTLDLGISDSKPLSTPLLASCNLEVIDSTPINCLKLKYCTIVGALLYIALSMWSDILYPVVYLTHFLCVYDHMHFLAVKHVLIYLLGTIKQTVCYKRCSSHVMTLSQLNQPLEQLLLRIHGDASYGTDKHTTKSVSRHITLLAGGPIAWYSRLQLVIALSSTEAELITLTDATHQALYLQKLYIPFSLSLNLPTDIFCDNQSTLHIIKKPPFTYHAHLKHFSIKEGFIHGNLQAGHIAVHYVPSNNNLADFLTKAVPTAKLKLNKIKLNLHIHD</sequence>
<reference evidence="1 2" key="1">
    <citation type="journal article" date="2013" name="Genome Biol.">
        <title>Genome of Acanthamoeba castellanii highlights extensive lateral gene transfer and early evolution of tyrosine kinase signaling.</title>
        <authorList>
            <person name="Clarke M."/>
            <person name="Lohan A.J."/>
            <person name="Liu B."/>
            <person name="Lagkouvardos I."/>
            <person name="Roy S."/>
            <person name="Zafar N."/>
            <person name="Bertelli C."/>
            <person name="Schilde C."/>
            <person name="Kianianmomeni A."/>
            <person name="Burglin T.R."/>
            <person name="Frech C."/>
            <person name="Turcotte B."/>
            <person name="Kopec K.O."/>
            <person name="Synnott J.M."/>
            <person name="Choo C."/>
            <person name="Paponov I."/>
            <person name="Finkler A."/>
            <person name="Soon Heng Tan C."/>
            <person name="Hutchins A.P."/>
            <person name="Weinmeier T."/>
            <person name="Rattei T."/>
            <person name="Chu J.S."/>
            <person name="Gimenez G."/>
            <person name="Irimia M."/>
            <person name="Rigden D.J."/>
            <person name="Fitzpatrick D.A."/>
            <person name="Lorenzo-Morales J."/>
            <person name="Bateman A."/>
            <person name="Chiu C.H."/>
            <person name="Tang P."/>
            <person name="Hegemann P."/>
            <person name="Fromm H."/>
            <person name="Raoult D."/>
            <person name="Greub G."/>
            <person name="Miranda-Saavedra D."/>
            <person name="Chen N."/>
            <person name="Nash P."/>
            <person name="Ginger M.L."/>
            <person name="Horn M."/>
            <person name="Schaap P."/>
            <person name="Caler L."/>
            <person name="Loftus B."/>
        </authorList>
    </citation>
    <scope>NUCLEOTIDE SEQUENCE [LARGE SCALE GENOMIC DNA]</scope>
    <source>
        <strain evidence="1 2">Neff</strain>
    </source>
</reference>